<name>A0A975GR05_9BACT</name>
<organism evidence="1 2">
    <name type="scientific">Desulfonema magnum</name>
    <dbReference type="NCBI Taxonomy" id="45655"/>
    <lineage>
        <taxon>Bacteria</taxon>
        <taxon>Pseudomonadati</taxon>
        <taxon>Thermodesulfobacteriota</taxon>
        <taxon>Desulfobacteria</taxon>
        <taxon>Desulfobacterales</taxon>
        <taxon>Desulfococcaceae</taxon>
        <taxon>Desulfonema</taxon>
    </lineage>
</organism>
<accession>A0A975GR05</accession>
<reference evidence="1" key="1">
    <citation type="journal article" date="2021" name="Microb. Physiol.">
        <title>Proteogenomic Insights into the Physiology of Marine, Sulfate-Reducing, Filamentous Desulfonema limicola and Desulfonema magnum.</title>
        <authorList>
            <person name="Schnaars V."/>
            <person name="Wohlbrand L."/>
            <person name="Scheve S."/>
            <person name="Hinrichs C."/>
            <person name="Reinhardt R."/>
            <person name="Rabus R."/>
        </authorList>
    </citation>
    <scope>NUCLEOTIDE SEQUENCE</scope>
    <source>
        <strain evidence="1">4be13</strain>
    </source>
</reference>
<sequence length="38" mass="4189">MLWGYLGQDRHPESLCDGTLPLQGQNKVLSGQTPGIFM</sequence>
<gene>
    <name evidence="1" type="ORF">dnm_064960</name>
</gene>
<proteinExistence type="predicted"/>
<evidence type="ECO:0000313" key="1">
    <source>
        <dbReference type="EMBL" id="QTA90435.1"/>
    </source>
</evidence>
<protein>
    <submittedName>
        <fullName evidence="1">Uncharacterized protein</fullName>
    </submittedName>
</protein>
<dbReference type="Proteomes" id="UP000663722">
    <property type="component" value="Chromosome"/>
</dbReference>
<dbReference type="EMBL" id="CP061800">
    <property type="protein sequence ID" value="QTA90435.1"/>
    <property type="molecule type" value="Genomic_DNA"/>
</dbReference>
<dbReference type="AlphaFoldDB" id="A0A975GR05"/>
<dbReference type="KEGG" id="dmm:dnm_064960"/>
<keyword evidence="2" id="KW-1185">Reference proteome</keyword>
<evidence type="ECO:0000313" key="2">
    <source>
        <dbReference type="Proteomes" id="UP000663722"/>
    </source>
</evidence>